<sequence>MPEELIVEHCAPTLAGVKTGNLFNCGYSCKEQLMKQIAEINHRFRNCDLRMTVLSYPKDRALIYLYRPTWLKTDLSKKDVVSILKERGYPIEDMSACIDVLSQRIQSSGQRVFPHEIGCFLGYPAEDVRGFIEDNKPCKLVGTWKVYGNEEMAKHLFQIYEKCTYAYLEHFEKGMSLEQLVRFV</sequence>
<dbReference type="EMBL" id="QRWX01000002">
    <property type="protein sequence ID" value="RGT56339.1"/>
    <property type="molecule type" value="Genomic_DNA"/>
</dbReference>
<evidence type="ECO:0000313" key="1">
    <source>
        <dbReference type="EMBL" id="RGT56339.1"/>
    </source>
</evidence>
<evidence type="ECO:0000313" key="2">
    <source>
        <dbReference type="Proteomes" id="UP000284731"/>
    </source>
</evidence>
<dbReference type="RefSeq" id="WP_118764835.1">
    <property type="nucleotide sequence ID" value="NZ_CABJCF010000002.1"/>
</dbReference>
<organism evidence="1 2">
    <name type="scientific">Solobacterium moorei</name>
    <dbReference type="NCBI Taxonomy" id="102148"/>
    <lineage>
        <taxon>Bacteria</taxon>
        <taxon>Bacillati</taxon>
        <taxon>Bacillota</taxon>
        <taxon>Erysipelotrichia</taxon>
        <taxon>Erysipelotrichales</taxon>
        <taxon>Erysipelotrichaceae</taxon>
        <taxon>Solobacterium</taxon>
    </lineage>
</organism>
<dbReference type="AlphaFoldDB" id="A0A412PFD8"/>
<protein>
    <submittedName>
        <fullName evidence="1">DUF3793 family protein</fullName>
    </submittedName>
</protein>
<reference evidence="1 2" key="1">
    <citation type="submission" date="2018-08" db="EMBL/GenBank/DDBJ databases">
        <title>A genome reference for cultivated species of the human gut microbiota.</title>
        <authorList>
            <person name="Zou Y."/>
            <person name="Xue W."/>
            <person name="Luo G."/>
        </authorList>
    </citation>
    <scope>NUCLEOTIDE SEQUENCE [LARGE SCALE GENOMIC DNA]</scope>
    <source>
        <strain evidence="1 2">AF18-46</strain>
    </source>
</reference>
<name>A0A412PFD8_9FIRM</name>
<dbReference type="Proteomes" id="UP000284731">
    <property type="component" value="Unassembled WGS sequence"/>
</dbReference>
<proteinExistence type="predicted"/>
<dbReference type="InterPro" id="IPR024523">
    <property type="entry name" value="DUF3793"/>
</dbReference>
<dbReference type="Pfam" id="PF12672">
    <property type="entry name" value="DUF3793"/>
    <property type="match status" value="1"/>
</dbReference>
<gene>
    <name evidence="1" type="ORF">DWX20_05915</name>
</gene>
<comment type="caution">
    <text evidence="1">The sequence shown here is derived from an EMBL/GenBank/DDBJ whole genome shotgun (WGS) entry which is preliminary data.</text>
</comment>
<accession>A0A412PFD8</accession>